<sequence>MVEPVIEIEVVYAAVDRQVLRTISVVDGSTVRAALLASGIDADFPELDLAGCPIGIFGKVIADPDVRVVQAGDRLEIYRPLLADPKEVRRLRAAKAAEAKARNQ</sequence>
<evidence type="ECO:0000256" key="2">
    <source>
        <dbReference type="HAMAP-Rule" id="MF_00460"/>
    </source>
</evidence>
<dbReference type="PANTHER" id="PTHR37483:SF1">
    <property type="entry name" value="UPF0125 PROTEIN RATB"/>
    <property type="match status" value="1"/>
</dbReference>
<dbReference type="AlphaFoldDB" id="A0A7Z3C1W0"/>
<proteinExistence type="inferred from homology"/>
<evidence type="ECO:0000313" key="4">
    <source>
        <dbReference type="Proteomes" id="UP000501669"/>
    </source>
</evidence>
<dbReference type="SUPFAM" id="SSF54285">
    <property type="entry name" value="MoaD/ThiS"/>
    <property type="match status" value="1"/>
</dbReference>
<dbReference type="RefSeq" id="WP_169428795.1">
    <property type="nucleotide sequence ID" value="NZ_CP027561.1"/>
</dbReference>
<dbReference type="Gene3D" id="3.10.20.280">
    <property type="entry name" value="RnfH-like"/>
    <property type="match status" value="1"/>
</dbReference>
<gene>
    <name evidence="3" type="ORF">C6Y56_03890</name>
</gene>
<dbReference type="HAMAP" id="MF_00460">
    <property type="entry name" value="UPF0125_RnfH"/>
    <property type="match status" value="1"/>
</dbReference>
<accession>A0A7Z3C1W0</accession>
<evidence type="ECO:0000313" key="3">
    <source>
        <dbReference type="EMBL" id="QJP93765.1"/>
    </source>
</evidence>
<dbReference type="Pfam" id="PF03658">
    <property type="entry name" value="Ub-RnfH"/>
    <property type="match status" value="1"/>
</dbReference>
<dbReference type="PANTHER" id="PTHR37483">
    <property type="entry name" value="UPF0125 PROTEIN RATB"/>
    <property type="match status" value="1"/>
</dbReference>
<dbReference type="InterPro" id="IPR016155">
    <property type="entry name" value="Mopterin_synth/thiamin_S_b"/>
</dbReference>
<dbReference type="NCBIfam" id="NF002490">
    <property type="entry name" value="PRK01777.1"/>
    <property type="match status" value="1"/>
</dbReference>
<reference evidence="3 4" key="1">
    <citation type="submission" date="2018-03" db="EMBL/GenBank/DDBJ databases">
        <title>Complete genome sequence of Pseudomonas fluorescens sp. G7.</title>
        <authorList>
            <person name="Gao C.-H."/>
            <person name="Li Z."/>
            <person name="Cai P."/>
        </authorList>
    </citation>
    <scope>NUCLEOTIDE SEQUENCE [LARGE SCALE GENOMIC DNA]</scope>
    <source>
        <strain evidence="3 4">G7</strain>
    </source>
</reference>
<organism evidence="3 4">
    <name type="scientific">Pseudomonas fluorescens</name>
    <dbReference type="NCBI Taxonomy" id="294"/>
    <lineage>
        <taxon>Bacteria</taxon>
        <taxon>Pseudomonadati</taxon>
        <taxon>Pseudomonadota</taxon>
        <taxon>Gammaproteobacteria</taxon>
        <taxon>Pseudomonadales</taxon>
        <taxon>Pseudomonadaceae</taxon>
        <taxon>Pseudomonas</taxon>
    </lineage>
</organism>
<name>A0A7Z3C1W0_PSEFL</name>
<dbReference type="Proteomes" id="UP000501669">
    <property type="component" value="Chromosome"/>
</dbReference>
<dbReference type="InterPro" id="IPR037021">
    <property type="entry name" value="RnfH_sf"/>
</dbReference>
<protein>
    <recommendedName>
        <fullName evidence="2">UPF0125 protein C6Y56_03890</fullName>
    </recommendedName>
</protein>
<dbReference type="EMBL" id="CP027561">
    <property type="protein sequence ID" value="QJP93765.1"/>
    <property type="molecule type" value="Genomic_DNA"/>
</dbReference>
<evidence type="ECO:0000256" key="1">
    <source>
        <dbReference type="ARBA" id="ARBA00010645"/>
    </source>
</evidence>
<dbReference type="InterPro" id="IPR005346">
    <property type="entry name" value="RnfH"/>
</dbReference>
<comment type="similarity">
    <text evidence="1 2">Belongs to the UPF0125 (RnfH) family.</text>
</comment>